<dbReference type="OrthoDB" id="5854584at2759"/>
<feature type="compositionally biased region" description="Basic and acidic residues" evidence="2">
    <location>
        <begin position="219"/>
        <end position="235"/>
    </location>
</feature>
<dbReference type="AlphaFoldDB" id="W2SBE6"/>
<dbReference type="GeneID" id="19977460"/>
<gene>
    <name evidence="4" type="ORF">HMPREF1541_10121</name>
</gene>
<accession>W2SBE6</accession>
<evidence type="ECO:0008006" key="6">
    <source>
        <dbReference type="Google" id="ProtNLM"/>
    </source>
</evidence>
<dbReference type="STRING" id="1220924.W2SBE6"/>
<dbReference type="RefSeq" id="XP_008713014.1">
    <property type="nucleotide sequence ID" value="XM_008714792.1"/>
</dbReference>
<dbReference type="InterPro" id="IPR037185">
    <property type="entry name" value="EmrE-like"/>
</dbReference>
<name>W2SBE6_CYPE1</name>
<reference evidence="4 5" key="1">
    <citation type="submission" date="2013-03" db="EMBL/GenBank/DDBJ databases">
        <title>The Genome Sequence of Phialophora europaea CBS 101466.</title>
        <authorList>
            <consortium name="The Broad Institute Genomics Platform"/>
            <person name="Cuomo C."/>
            <person name="de Hoog S."/>
            <person name="Gorbushina A."/>
            <person name="Walker B."/>
            <person name="Young S.K."/>
            <person name="Zeng Q."/>
            <person name="Gargeya S."/>
            <person name="Fitzgerald M."/>
            <person name="Haas B."/>
            <person name="Abouelleil A."/>
            <person name="Allen A.W."/>
            <person name="Alvarado L."/>
            <person name="Arachchi H.M."/>
            <person name="Berlin A.M."/>
            <person name="Chapman S.B."/>
            <person name="Gainer-Dewar J."/>
            <person name="Goldberg J."/>
            <person name="Griggs A."/>
            <person name="Gujja S."/>
            <person name="Hansen M."/>
            <person name="Howarth C."/>
            <person name="Imamovic A."/>
            <person name="Ireland A."/>
            <person name="Larimer J."/>
            <person name="McCowan C."/>
            <person name="Murphy C."/>
            <person name="Pearson M."/>
            <person name="Poon T.W."/>
            <person name="Priest M."/>
            <person name="Roberts A."/>
            <person name="Saif S."/>
            <person name="Shea T."/>
            <person name="Sisk P."/>
            <person name="Sykes S."/>
            <person name="Wortman J."/>
            <person name="Nusbaum C."/>
            <person name="Birren B."/>
        </authorList>
    </citation>
    <scope>NUCLEOTIDE SEQUENCE [LARGE SCALE GENOMIC DNA]</scope>
    <source>
        <strain evidence="4 5">CBS 101466</strain>
    </source>
</reference>
<dbReference type="SUPFAM" id="SSF103481">
    <property type="entry name" value="Multidrug resistance efflux transporter EmrE"/>
    <property type="match status" value="1"/>
</dbReference>
<feature type="compositionally biased region" description="Low complexity" evidence="2">
    <location>
        <begin position="11"/>
        <end position="20"/>
    </location>
</feature>
<dbReference type="PANTHER" id="PTHR31965">
    <property type="entry name" value="TRANSMEMBRANE PROTEIN 42"/>
    <property type="match status" value="1"/>
</dbReference>
<protein>
    <recommendedName>
        <fullName evidence="6">EamA domain-containing protein</fullName>
    </recommendedName>
</protein>
<proteinExistence type="predicted"/>
<feature type="transmembrane region" description="Helical" evidence="3">
    <location>
        <begin position="149"/>
        <end position="165"/>
    </location>
</feature>
<keyword evidence="3" id="KW-0812">Transmembrane</keyword>
<dbReference type="EMBL" id="KB822713">
    <property type="protein sequence ID" value="ETN45244.1"/>
    <property type="molecule type" value="Genomic_DNA"/>
</dbReference>
<evidence type="ECO:0000256" key="1">
    <source>
        <dbReference type="ARBA" id="ARBA00004477"/>
    </source>
</evidence>
<feature type="region of interest" description="Disordered" evidence="2">
    <location>
        <begin position="1"/>
        <end position="30"/>
    </location>
</feature>
<dbReference type="HOGENOM" id="CLU_076687_1_1_1"/>
<evidence type="ECO:0000313" key="5">
    <source>
        <dbReference type="Proteomes" id="UP000030752"/>
    </source>
</evidence>
<dbReference type="InterPro" id="IPR039632">
    <property type="entry name" value="TMEM42"/>
</dbReference>
<dbReference type="PANTHER" id="PTHR31965:SF1">
    <property type="entry name" value="TRANSMEMBRANE PROTEIN 42"/>
    <property type="match status" value="1"/>
</dbReference>
<comment type="subcellular location">
    <subcellularLocation>
        <location evidence="1">Endoplasmic reticulum membrane</location>
        <topology evidence="1">Multi-pass membrane protein</topology>
    </subcellularLocation>
</comment>
<keyword evidence="3" id="KW-1133">Transmembrane helix</keyword>
<feature type="region of interest" description="Disordered" evidence="2">
    <location>
        <begin position="208"/>
        <end position="235"/>
    </location>
</feature>
<evidence type="ECO:0000256" key="2">
    <source>
        <dbReference type="SAM" id="MobiDB-lite"/>
    </source>
</evidence>
<sequence>MPLRQRPKRGAPTSPAPSTKSPDRSDMSSGPLAFLRRQPLWIILAVSSGGCAALNGVFAKLTTTSLTSSLSSHISTLLGLAPDNTAVDVATRGFFFGMNLLFNAAMWALFTAALTRGDSTTRVSIVNVSANFVVTALLGAAIFGERLPGLWWVGAGLLAVGNVVIGRREEDGGGAGVKSGGTGEGTGDGEEAEGLMAARAQEQRLEQDQDLIELEGTVEDERERVRRGEIADSPL</sequence>
<feature type="transmembrane region" description="Helical" evidence="3">
    <location>
        <begin position="125"/>
        <end position="143"/>
    </location>
</feature>
<organism evidence="4 5">
    <name type="scientific">Cyphellophora europaea (strain CBS 101466)</name>
    <name type="common">Phialophora europaea</name>
    <dbReference type="NCBI Taxonomy" id="1220924"/>
    <lineage>
        <taxon>Eukaryota</taxon>
        <taxon>Fungi</taxon>
        <taxon>Dikarya</taxon>
        <taxon>Ascomycota</taxon>
        <taxon>Pezizomycotina</taxon>
        <taxon>Eurotiomycetes</taxon>
        <taxon>Chaetothyriomycetidae</taxon>
        <taxon>Chaetothyriales</taxon>
        <taxon>Cyphellophoraceae</taxon>
        <taxon>Cyphellophora</taxon>
    </lineage>
</organism>
<evidence type="ECO:0000313" key="4">
    <source>
        <dbReference type="EMBL" id="ETN45244.1"/>
    </source>
</evidence>
<dbReference type="VEuPathDB" id="FungiDB:HMPREF1541_10121"/>
<feature type="compositionally biased region" description="Acidic residues" evidence="2">
    <location>
        <begin position="208"/>
        <end position="218"/>
    </location>
</feature>
<keyword evidence="5" id="KW-1185">Reference proteome</keyword>
<feature type="transmembrane region" description="Helical" evidence="3">
    <location>
        <begin position="40"/>
        <end position="59"/>
    </location>
</feature>
<dbReference type="InParanoid" id="W2SBE6"/>
<dbReference type="eggNOG" id="ENOG502S96H">
    <property type="taxonomic scope" value="Eukaryota"/>
</dbReference>
<keyword evidence="3" id="KW-0472">Membrane</keyword>
<evidence type="ECO:0000256" key="3">
    <source>
        <dbReference type="SAM" id="Phobius"/>
    </source>
</evidence>
<feature type="compositionally biased region" description="Gly residues" evidence="2">
    <location>
        <begin position="173"/>
        <end position="186"/>
    </location>
</feature>
<feature type="transmembrane region" description="Helical" evidence="3">
    <location>
        <begin position="94"/>
        <end position="113"/>
    </location>
</feature>
<feature type="region of interest" description="Disordered" evidence="2">
    <location>
        <begin position="171"/>
        <end position="196"/>
    </location>
</feature>
<dbReference type="Proteomes" id="UP000030752">
    <property type="component" value="Unassembled WGS sequence"/>
</dbReference>